<organism evidence="9 10">
    <name type="scientific">Erwinia rhapontici</name>
    <name type="common">Pectobacterium rhapontici</name>
    <dbReference type="NCBI Taxonomy" id="55212"/>
    <lineage>
        <taxon>Bacteria</taxon>
        <taxon>Pseudomonadati</taxon>
        <taxon>Pseudomonadota</taxon>
        <taxon>Gammaproteobacteria</taxon>
        <taxon>Enterobacterales</taxon>
        <taxon>Erwiniaceae</taxon>
        <taxon>Erwinia</taxon>
    </lineage>
</organism>
<dbReference type="InterPro" id="IPR008962">
    <property type="entry name" value="PapD-like_sf"/>
</dbReference>
<dbReference type="PANTHER" id="PTHR30251">
    <property type="entry name" value="PILUS ASSEMBLY CHAPERONE"/>
    <property type="match status" value="1"/>
</dbReference>
<dbReference type="InterPro" id="IPR013783">
    <property type="entry name" value="Ig-like_fold"/>
</dbReference>
<evidence type="ECO:0000256" key="6">
    <source>
        <dbReference type="SAM" id="SignalP"/>
    </source>
</evidence>
<reference evidence="9 10" key="1">
    <citation type="submission" date="2021-01" db="EMBL/GenBank/DDBJ databases">
        <title>Complete genome sequence of Erwinia rhapontici MAFF 311153.</title>
        <authorList>
            <person name="Morohoshi T."/>
            <person name="Someya N."/>
        </authorList>
    </citation>
    <scope>NUCLEOTIDE SEQUENCE [LARGE SCALE GENOMIC DNA]</scope>
    <source>
        <strain evidence="9 10">MAFF 311153</strain>
    </source>
</reference>
<dbReference type="Pfam" id="PF00345">
    <property type="entry name" value="PapD_N"/>
    <property type="match status" value="1"/>
</dbReference>
<dbReference type="InterPro" id="IPR016147">
    <property type="entry name" value="Pili_assmbl_chaperone_N"/>
</dbReference>
<dbReference type="InterPro" id="IPR036316">
    <property type="entry name" value="Pili_assmbl_chap_C_dom_sf"/>
</dbReference>
<protein>
    <submittedName>
        <fullName evidence="9">Fimbrial protein</fullName>
    </submittedName>
</protein>
<evidence type="ECO:0000313" key="9">
    <source>
        <dbReference type="EMBL" id="BCQ36814.1"/>
    </source>
</evidence>
<comment type="similarity">
    <text evidence="2">Belongs to the periplasmic pilus chaperone family.</text>
</comment>
<keyword evidence="10" id="KW-1185">Reference proteome</keyword>
<dbReference type="Gene3D" id="2.60.40.10">
    <property type="entry name" value="Immunoglobulins"/>
    <property type="match status" value="2"/>
</dbReference>
<keyword evidence="5" id="KW-0143">Chaperone</keyword>
<name>A0ABM7N5U7_ERWRD</name>
<accession>A0ABM7N5U7</accession>
<dbReference type="InterPro" id="IPR050643">
    <property type="entry name" value="Periplasmic_pilus_chap"/>
</dbReference>
<evidence type="ECO:0000259" key="8">
    <source>
        <dbReference type="Pfam" id="PF02753"/>
    </source>
</evidence>
<dbReference type="EMBL" id="AP024329">
    <property type="protein sequence ID" value="BCQ36814.1"/>
    <property type="molecule type" value="Genomic_DNA"/>
</dbReference>
<dbReference type="PANTHER" id="PTHR30251:SF3">
    <property type="entry name" value="FIMBRIAL CHAPARONE PROTEIN"/>
    <property type="match status" value="1"/>
</dbReference>
<dbReference type="SUPFAM" id="SSF49354">
    <property type="entry name" value="PapD-like"/>
    <property type="match status" value="1"/>
</dbReference>
<keyword evidence="3 6" id="KW-0732">Signal</keyword>
<evidence type="ECO:0000256" key="5">
    <source>
        <dbReference type="ARBA" id="ARBA00023186"/>
    </source>
</evidence>
<evidence type="ECO:0000256" key="2">
    <source>
        <dbReference type="ARBA" id="ARBA00007399"/>
    </source>
</evidence>
<sequence length="231" mass="25807">MRSFTLTTLALLCCSWTAASYATMKPETPMLFILEKDGGGSINVTNTDDQTELLYVKIHDLPDDPQPKLYATQPVMRLEAGKTQLVRFILNSDRPLQVEHLKRVTFEGIRPKSGNDENRIDVNIRQNIPVIIHPQGLAMSADPWKALVWNLNGNKLTVHNPSPYVVRLSQQIKLLPQGKNALLTKTYVLPQQTVPVMVKEAAQLTGTQKVSIETVSKYGFDTGNVEMSVTH</sequence>
<feature type="signal peptide" evidence="6">
    <location>
        <begin position="1"/>
        <end position="22"/>
    </location>
</feature>
<dbReference type="Pfam" id="PF02753">
    <property type="entry name" value="PapD_C"/>
    <property type="match status" value="1"/>
</dbReference>
<dbReference type="Proteomes" id="UP000677515">
    <property type="component" value="Chromosome"/>
</dbReference>
<dbReference type="SUPFAM" id="SSF49584">
    <property type="entry name" value="Periplasmic chaperone C-domain"/>
    <property type="match status" value="1"/>
</dbReference>
<evidence type="ECO:0000256" key="1">
    <source>
        <dbReference type="ARBA" id="ARBA00004418"/>
    </source>
</evidence>
<keyword evidence="4" id="KW-0574">Periplasm</keyword>
<dbReference type="NCBIfam" id="NF007392">
    <property type="entry name" value="PRK09918.1"/>
    <property type="match status" value="1"/>
</dbReference>
<dbReference type="InterPro" id="IPR001829">
    <property type="entry name" value="Pili_assmbl_chaperone_bac"/>
</dbReference>
<dbReference type="InterPro" id="IPR016148">
    <property type="entry name" value="Pili_assmbl_chaperone_C"/>
</dbReference>
<dbReference type="PRINTS" id="PR00969">
    <property type="entry name" value="CHAPERONPILI"/>
</dbReference>
<comment type="subcellular location">
    <subcellularLocation>
        <location evidence="1">Periplasm</location>
    </subcellularLocation>
</comment>
<evidence type="ECO:0000256" key="4">
    <source>
        <dbReference type="ARBA" id="ARBA00022764"/>
    </source>
</evidence>
<evidence type="ECO:0000259" key="7">
    <source>
        <dbReference type="Pfam" id="PF00345"/>
    </source>
</evidence>
<proteinExistence type="inferred from homology"/>
<feature type="domain" description="Pili assembly chaperone C-terminal" evidence="8">
    <location>
        <begin position="158"/>
        <end position="219"/>
    </location>
</feature>
<feature type="chain" id="PRO_5046575006" evidence="6">
    <location>
        <begin position="23"/>
        <end position="231"/>
    </location>
</feature>
<evidence type="ECO:0000313" key="10">
    <source>
        <dbReference type="Proteomes" id="UP000677515"/>
    </source>
</evidence>
<gene>
    <name evidence="9" type="ORF">ERHA53_41570</name>
</gene>
<dbReference type="RefSeq" id="WP_212813349.1">
    <property type="nucleotide sequence ID" value="NZ_AP024329.1"/>
</dbReference>
<evidence type="ECO:0000256" key="3">
    <source>
        <dbReference type="ARBA" id="ARBA00022729"/>
    </source>
</evidence>
<feature type="domain" description="Pili assembly chaperone N-terminal" evidence="7">
    <location>
        <begin position="31"/>
        <end position="137"/>
    </location>
</feature>